<evidence type="ECO:0000256" key="4">
    <source>
        <dbReference type="ARBA" id="ARBA00022741"/>
    </source>
</evidence>
<dbReference type="GO" id="GO:0008470">
    <property type="term" value="F:3-methylbutanoyl-CoA dehydrogenase activity"/>
    <property type="evidence" value="ECO:0007669"/>
    <property type="project" value="TreeGrafter"/>
</dbReference>
<dbReference type="Pfam" id="PF08028">
    <property type="entry name" value="Acyl-CoA_dh_2"/>
    <property type="match status" value="1"/>
</dbReference>
<dbReference type="InterPro" id="IPR023922">
    <property type="entry name" value="S04_starv_induced_SfnB"/>
</dbReference>
<evidence type="ECO:0000256" key="3">
    <source>
        <dbReference type="ARBA" id="ARBA00022643"/>
    </source>
</evidence>
<dbReference type="InterPro" id="IPR009100">
    <property type="entry name" value="AcylCoA_DH/oxidase_NM_dom_sf"/>
</dbReference>
<comment type="catalytic activity">
    <reaction evidence="13">
        <text>dibenzothiophene + 2 FMNH2 + 2 O2 = dibenzothiophene 5,5-dioxide + 2 FMN + 2 H2O + 2 H(+)</text>
        <dbReference type="Rhea" id="RHEA:49072"/>
        <dbReference type="ChEBI" id="CHEBI:15377"/>
        <dbReference type="ChEBI" id="CHEBI:15378"/>
        <dbReference type="ChEBI" id="CHEBI:15379"/>
        <dbReference type="ChEBI" id="CHEBI:23681"/>
        <dbReference type="ChEBI" id="CHEBI:57618"/>
        <dbReference type="ChEBI" id="CHEBI:58210"/>
        <dbReference type="ChEBI" id="CHEBI:90356"/>
        <dbReference type="EC" id="1.14.14.21"/>
    </reaction>
</comment>
<evidence type="ECO:0000259" key="15">
    <source>
        <dbReference type="Pfam" id="PF02771"/>
    </source>
</evidence>
<keyword evidence="5" id="KW-0560">Oxidoreductase</keyword>
<protein>
    <recommendedName>
        <fullName evidence="10">Dibenzothiophene monooxygenase</fullName>
        <ecNumber evidence="9">1.14.14.21</ecNumber>
    </recommendedName>
</protein>
<comment type="pathway">
    <text evidence="7">Sulfur metabolism; dibenzothiophene degradation.</text>
</comment>
<dbReference type="SUPFAM" id="SSF47203">
    <property type="entry name" value="Acyl-CoA dehydrogenase C-terminal domain-like"/>
    <property type="match status" value="1"/>
</dbReference>
<evidence type="ECO:0000313" key="18">
    <source>
        <dbReference type="Proteomes" id="UP000549911"/>
    </source>
</evidence>
<comment type="catalytic activity">
    <reaction evidence="12">
        <text>dibenzothiophene 5-oxide + FMNH2 + O2 = dibenzothiophene 5,5-dioxide + FMN + H2O + H(+)</text>
        <dbReference type="Rhea" id="RHEA:49080"/>
        <dbReference type="ChEBI" id="CHEBI:15377"/>
        <dbReference type="ChEBI" id="CHEBI:15378"/>
        <dbReference type="ChEBI" id="CHEBI:15379"/>
        <dbReference type="ChEBI" id="CHEBI:23683"/>
        <dbReference type="ChEBI" id="CHEBI:57618"/>
        <dbReference type="ChEBI" id="CHEBI:58210"/>
        <dbReference type="ChEBI" id="CHEBI:90356"/>
    </reaction>
</comment>
<keyword evidence="3" id="KW-0288">FMN</keyword>
<evidence type="ECO:0000256" key="7">
    <source>
        <dbReference type="ARBA" id="ARBA00034307"/>
    </source>
</evidence>
<dbReference type="GO" id="GO:0050660">
    <property type="term" value="F:flavin adenine dinucleotide binding"/>
    <property type="evidence" value="ECO:0007669"/>
    <property type="project" value="InterPro"/>
</dbReference>
<organism evidence="17 18">
    <name type="scientific">Nocardioides cavernae</name>
    <dbReference type="NCBI Taxonomy" id="1921566"/>
    <lineage>
        <taxon>Bacteria</taxon>
        <taxon>Bacillati</taxon>
        <taxon>Actinomycetota</taxon>
        <taxon>Actinomycetes</taxon>
        <taxon>Propionibacteriales</taxon>
        <taxon>Nocardioidaceae</taxon>
        <taxon>Nocardioides</taxon>
    </lineage>
</organism>
<dbReference type="InterPro" id="IPR006091">
    <property type="entry name" value="Acyl-CoA_Oxase/DH_mid-dom"/>
</dbReference>
<keyword evidence="18" id="KW-1185">Reference proteome</keyword>
<dbReference type="InterPro" id="IPR036250">
    <property type="entry name" value="AcylCo_DH-like_C"/>
</dbReference>
<evidence type="ECO:0000256" key="6">
    <source>
        <dbReference type="ARBA" id="ARBA00023033"/>
    </source>
</evidence>
<dbReference type="GO" id="GO:0005737">
    <property type="term" value="C:cytoplasm"/>
    <property type="evidence" value="ECO:0007669"/>
    <property type="project" value="UniProtKB-SubCell"/>
</dbReference>
<name>A0A7Y9H080_9ACTN</name>
<comment type="similarity">
    <text evidence="8">Belongs to the DszC flavin monooxygenase family.</text>
</comment>
<dbReference type="RefSeq" id="WP_179618208.1">
    <property type="nucleotide sequence ID" value="NZ_JACCBW010000001.1"/>
</dbReference>
<dbReference type="EMBL" id="JACCBW010000001">
    <property type="protein sequence ID" value="NYE35571.1"/>
    <property type="molecule type" value="Genomic_DNA"/>
</dbReference>
<dbReference type="InterPro" id="IPR046373">
    <property type="entry name" value="Acyl-CoA_Oxase/DH_mid-dom_sf"/>
</dbReference>
<dbReference type="PANTHER" id="PTHR43884">
    <property type="entry name" value="ACYL-COA DEHYDROGENASE"/>
    <property type="match status" value="1"/>
</dbReference>
<evidence type="ECO:0000256" key="12">
    <source>
        <dbReference type="ARBA" id="ARBA00048445"/>
    </source>
</evidence>
<feature type="domain" description="Acyl-CoA dehydrogenase C-terminal" evidence="16">
    <location>
        <begin position="250"/>
        <end position="381"/>
    </location>
</feature>
<evidence type="ECO:0000256" key="9">
    <source>
        <dbReference type="ARBA" id="ARBA00034328"/>
    </source>
</evidence>
<dbReference type="Gene3D" id="1.20.140.10">
    <property type="entry name" value="Butyryl-CoA Dehydrogenase, subunit A, domain 3"/>
    <property type="match status" value="1"/>
</dbReference>
<evidence type="ECO:0000256" key="10">
    <source>
        <dbReference type="ARBA" id="ARBA00034345"/>
    </source>
</evidence>
<dbReference type="Pfam" id="PF02771">
    <property type="entry name" value="Acyl-CoA_dh_N"/>
    <property type="match status" value="1"/>
</dbReference>
<comment type="subcellular location">
    <subcellularLocation>
        <location evidence="1">Cytoplasm</location>
    </subcellularLocation>
</comment>
<sequence>MTLAPARTTTVPILSADDALEVATRIATDLAATSAERDRDRVLPAREVEGLSASGLLAVTVPAEHGGADLPVETLVEIFRILATGDPSVAQVPHSHFVYVNAMRHQGTPEQQAFFFGEVLAGKRFGNAQSETGTRHVRDIRTTLTPVGQGRWALTGTKGYSTGALFADWIPVLAHKDTLAAPGAGPLHVAWVERHAPGVTVTDDWNGMGQRTTASGTVHLVDVDVREDRITPYHLTFEGPQTYGAFAQVLHAGLDVGIARAALLEAADFVRTTSRPYPDAAVERAADDPLVVQALGQMEVDVRAAEALLREAGRAVDGANARLTAESAAEASLAVAAIRALSARVAVEVSSRLFEVAGTRSALDSLNLHRHWRNARTHTLHDPAAWKVQHLGRHVVDGTPPPNHGQL</sequence>
<keyword evidence="2" id="KW-0285">Flavoprotein</keyword>
<dbReference type="NCBIfam" id="TIGR04022">
    <property type="entry name" value="sulfur_SfnB"/>
    <property type="match status" value="1"/>
</dbReference>
<keyword evidence="6" id="KW-0503">Monooxygenase</keyword>
<evidence type="ECO:0000256" key="11">
    <source>
        <dbReference type="ARBA" id="ARBA00047859"/>
    </source>
</evidence>
<reference evidence="17 18" key="2">
    <citation type="submission" date="2020-08" db="EMBL/GenBank/DDBJ databases">
        <title>The Agave Microbiome: Exploring the role of microbial communities in plant adaptations to desert environments.</title>
        <authorList>
            <person name="Partida-Martinez L.P."/>
        </authorList>
    </citation>
    <scope>NUCLEOTIDE SEQUENCE [LARGE SCALE GENOMIC DNA]</scope>
    <source>
        <strain evidence="17 18">AT2.17</strain>
    </source>
</reference>
<accession>A0A7Y9H080</accession>
<gene>
    <name evidence="17" type="ORF">F4692_000675</name>
</gene>
<evidence type="ECO:0000313" key="17">
    <source>
        <dbReference type="EMBL" id="NYE35571.1"/>
    </source>
</evidence>
<evidence type="ECO:0000256" key="5">
    <source>
        <dbReference type="ARBA" id="ARBA00023002"/>
    </source>
</evidence>
<evidence type="ECO:0000259" key="14">
    <source>
        <dbReference type="Pfam" id="PF02770"/>
    </source>
</evidence>
<reference evidence="17 18" key="1">
    <citation type="submission" date="2020-07" db="EMBL/GenBank/DDBJ databases">
        <authorList>
            <person name="Partida-Martinez L."/>
            <person name="Huntemann M."/>
            <person name="Clum A."/>
            <person name="Wang J."/>
            <person name="Palaniappan K."/>
            <person name="Ritter S."/>
            <person name="Chen I.-M."/>
            <person name="Stamatis D."/>
            <person name="Reddy T."/>
            <person name="O'Malley R."/>
            <person name="Daum C."/>
            <person name="Shapiro N."/>
            <person name="Ivanova N."/>
            <person name="Kyrpides N."/>
            <person name="Woyke T."/>
        </authorList>
    </citation>
    <scope>NUCLEOTIDE SEQUENCE [LARGE SCALE GENOMIC DNA]</scope>
    <source>
        <strain evidence="17 18">AT2.17</strain>
    </source>
</reference>
<dbReference type="AlphaFoldDB" id="A0A7Y9H080"/>
<proteinExistence type="inferred from homology"/>
<dbReference type="SUPFAM" id="SSF56645">
    <property type="entry name" value="Acyl-CoA dehydrogenase NM domain-like"/>
    <property type="match status" value="1"/>
</dbReference>
<dbReference type="Proteomes" id="UP000549911">
    <property type="component" value="Unassembled WGS sequence"/>
</dbReference>
<dbReference type="InterPro" id="IPR013786">
    <property type="entry name" value="AcylCoA_DH/ox_N"/>
</dbReference>
<evidence type="ECO:0000256" key="13">
    <source>
        <dbReference type="ARBA" id="ARBA00049456"/>
    </source>
</evidence>
<dbReference type="GO" id="GO:0006552">
    <property type="term" value="P:L-leucine catabolic process"/>
    <property type="evidence" value="ECO:0007669"/>
    <property type="project" value="TreeGrafter"/>
</dbReference>
<dbReference type="PANTHER" id="PTHR43884:SF12">
    <property type="entry name" value="ISOVALERYL-COA DEHYDROGENASE, MITOCHONDRIAL-RELATED"/>
    <property type="match status" value="1"/>
</dbReference>
<comment type="caution">
    <text evidence="17">The sequence shown here is derived from an EMBL/GenBank/DDBJ whole genome shotgun (WGS) entry which is preliminary data.</text>
</comment>
<feature type="domain" description="Acyl-CoA dehydrogenase/oxidase N-terminal" evidence="15">
    <location>
        <begin position="26"/>
        <end position="122"/>
    </location>
</feature>
<dbReference type="InterPro" id="IPR013107">
    <property type="entry name" value="Acyl-CoA_DH_C"/>
</dbReference>
<dbReference type="PIRSF" id="PIRSF016578">
    <property type="entry name" value="HsaA"/>
    <property type="match status" value="1"/>
</dbReference>
<comment type="catalytic activity">
    <reaction evidence="11">
        <text>dibenzothiophene + FMNH2 + O2 = dibenzothiophene 5-oxide + FMN + H2O + H(+)</text>
        <dbReference type="Rhea" id="RHEA:49076"/>
        <dbReference type="ChEBI" id="CHEBI:15377"/>
        <dbReference type="ChEBI" id="CHEBI:15378"/>
        <dbReference type="ChEBI" id="CHEBI:15379"/>
        <dbReference type="ChEBI" id="CHEBI:23681"/>
        <dbReference type="ChEBI" id="CHEBI:23683"/>
        <dbReference type="ChEBI" id="CHEBI:57618"/>
        <dbReference type="ChEBI" id="CHEBI:58210"/>
    </reaction>
</comment>
<evidence type="ECO:0000256" key="8">
    <source>
        <dbReference type="ARBA" id="ARBA00034317"/>
    </source>
</evidence>
<dbReference type="Gene3D" id="2.40.110.10">
    <property type="entry name" value="Butyryl-CoA Dehydrogenase, subunit A, domain 2"/>
    <property type="match status" value="1"/>
</dbReference>
<evidence type="ECO:0000256" key="2">
    <source>
        <dbReference type="ARBA" id="ARBA00022630"/>
    </source>
</evidence>
<keyword evidence="4" id="KW-0547">Nucleotide-binding</keyword>
<dbReference type="EC" id="1.14.14.21" evidence="9"/>
<evidence type="ECO:0000256" key="1">
    <source>
        <dbReference type="ARBA" id="ARBA00004496"/>
    </source>
</evidence>
<dbReference type="GO" id="GO:0004497">
    <property type="term" value="F:monooxygenase activity"/>
    <property type="evidence" value="ECO:0007669"/>
    <property type="project" value="UniProtKB-KW"/>
</dbReference>
<dbReference type="Gene3D" id="1.10.540.10">
    <property type="entry name" value="Acyl-CoA dehydrogenase/oxidase, N-terminal domain"/>
    <property type="match status" value="1"/>
</dbReference>
<dbReference type="Pfam" id="PF02770">
    <property type="entry name" value="Acyl-CoA_dh_M"/>
    <property type="match status" value="1"/>
</dbReference>
<feature type="domain" description="Acyl-CoA oxidase/dehydrogenase middle" evidence="14">
    <location>
        <begin position="135"/>
        <end position="223"/>
    </location>
</feature>
<dbReference type="InterPro" id="IPR037069">
    <property type="entry name" value="AcylCoA_DH/ox_N_sf"/>
</dbReference>
<evidence type="ECO:0000259" key="16">
    <source>
        <dbReference type="Pfam" id="PF08028"/>
    </source>
</evidence>